<comment type="caution">
    <text evidence="1">The sequence shown here is derived from an EMBL/GenBank/DDBJ whole genome shotgun (WGS) entry which is preliminary data.</text>
</comment>
<reference evidence="1" key="1">
    <citation type="submission" date="2023-03" db="EMBL/GenBank/DDBJ databases">
        <title>Massive genome expansion in bonnet fungi (Mycena s.s.) driven by repeated elements and novel gene families across ecological guilds.</title>
        <authorList>
            <consortium name="Lawrence Berkeley National Laboratory"/>
            <person name="Harder C.B."/>
            <person name="Miyauchi S."/>
            <person name="Viragh M."/>
            <person name="Kuo A."/>
            <person name="Thoen E."/>
            <person name="Andreopoulos B."/>
            <person name="Lu D."/>
            <person name="Skrede I."/>
            <person name="Drula E."/>
            <person name="Henrissat B."/>
            <person name="Morin E."/>
            <person name="Kohler A."/>
            <person name="Barry K."/>
            <person name="LaButti K."/>
            <person name="Morin E."/>
            <person name="Salamov A."/>
            <person name="Lipzen A."/>
            <person name="Mereny Z."/>
            <person name="Hegedus B."/>
            <person name="Baldrian P."/>
            <person name="Stursova M."/>
            <person name="Weitz H."/>
            <person name="Taylor A."/>
            <person name="Grigoriev I.V."/>
            <person name="Nagy L.G."/>
            <person name="Martin F."/>
            <person name="Kauserud H."/>
        </authorList>
    </citation>
    <scope>NUCLEOTIDE SEQUENCE</scope>
    <source>
        <strain evidence="1">CBHHK182m</strain>
    </source>
</reference>
<dbReference type="Proteomes" id="UP001215598">
    <property type="component" value="Unassembled WGS sequence"/>
</dbReference>
<dbReference type="EMBL" id="JARKIB010000463">
    <property type="protein sequence ID" value="KAJ7705864.1"/>
    <property type="molecule type" value="Genomic_DNA"/>
</dbReference>
<accession>A0AAD7GUV0</accession>
<sequence>MGIKSLRGQSTKQKENLLPLSFQDEKSQGSVFDWYRDLKEKSPNVIAIDTLEIRMDTSGAVPHRFVMLYMRDHSVHRLDQRPNHHLDGDEILRNLDEGTVEEIRRKTKREIELALKGKVDLNVVLSVCVVISRDDRTKNIRKKPPFLI</sequence>
<proteinExistence type="predicted"/>
<name>A0AAD7GUV0_9AGAR</name>
<organism evidence="1 2">
    <name type="scientific">Mycena metata</name>
    <dbReference type="NCBI Taxonomy" id="1033252"/>
    <lineage>
        <taxon>Eukaryota</taxon>
        <taxon>Fungi</taxon>
        <taxon>Dikarya</taxon>
        <taxon>Basidiomycota</taxon>
        <taxon>Agaricomycotina</taxon>
        <taxon>Agaricomycetes</taxon>
        <taxon>Agaricomycetidae</taxon>
        <taxon>Agaricales</taxon>
        <taxon>Marasmiineae</taxon>
        <taxon>Mycenaceae</taxon>
        <taxon>Mycena</taxon>
    </lineage>
</organism>
<keyword evidence="2" id="KW-1185">Reference proteome</keyword>
<evidence type="ECO:0000313" key="1">
    <source>
        <dbReference type="EMBL" id="KAJ7705864.1"/>
    </source>
</evidence>
<protein>
    <submittedName>
        <fullName evidence="1">Uncharacterized protein</fullName>
    </submittedName>
</protein>
<dbReference type="AlphaFoldDB" id="A0AAD7GUV0"/>
<gene>
    <name evidence="1" type="ORF">B0H16DRAFT_1345967</name>
</gene>
<evidence type="ECO:0000313" key="2">
    <source>
        <dbReference type="Proteomes" id="UP001215598"/>
    </source>
</evidence>